<protein>
    <recommendedName>
        <fullName evidence="2">F-box domain-containing protein</fullName>
    </recommendedName>
</protein>
<dbReference type="InParanoid" id="A0A165P9Z4"/>
<proteinExistence type="predicted"/>
<keyword evidence="4" id="KW-1185">Reference proteome</keyword>
<feature type="domain" description="F-box" evidence="2">
    <location>
        <begin position="95"/>
        <end position="149"/>
    </location>
</feature>
<keyword evidence="1" id="KW-0175">Coiled coil</keyword>
<sequence>MDPNRYAEPHDHEALRAAISAARESLERQLDDARQNLDAADAKLEAEARVPEAEYTFWVALQAYSEAIDAFEDAQRRIHEDPGVLRMLGLLHPIRRLPAELLGYIFVLTVHEHLAAVPARARAPFRIAAVCRRWRDVSLHTPSVWRQIHTAVSCSAPYDQAYPFWLQLAAQRSGHRDIVLTLTLTYNYNIESASSVANILRALLARNAVNSFSITCRQGVAEVDWGSFGFGSHVGCASLISLHLIDCHHALVAVQSLPVTTPNLQTITASCTHFERPLPVPHLHVAHAKITQSLDIRGVAAMLIISNAFRAYPNVKTMFIDLPPPPRHSAGILEHNALDSLRLRATGGFPVLCDGFWLPSLRHLTLEVHSGWPPRDSSGPLHLLSSSLSGLRTLDYDADVSLSTLIPALRILPRLESLVCAMGVVDEAFLAAFLAGDGDYLCPRLGELHVGRLSDVQLAPRFVAVVAARIEMHSAGARIAKLRDVSCDCIPPYSFQLRELFVPSSLST</sequence>
<dbReference type="Pfam" id="PF12937">
    <property type="entry name" value="F-box-like"/>
    <property type="match status" value="1"/>
</dbReference>
<dbReference type="AlphaFoldDB" id="A0A165P9Z4"/>
<evidence type="ECO:0000313" key="3">
    <source>
        <dbReference type="EMBL" id="KZW01864.1"/>
    </source>
</evidence>
<dbReference type="OrthoDB" id="3365698at2759"/>
<organism evidence="3 4">
    <name type="scientific">Exidia glandulosa HHB12029</name>
    <dbReference type="NCBI Taxonomy" id="1314781"/>
    <lineage>
        <taxon>Eukaryota</taxon>
        <taxon>Fungi</taxon>
        <taxon>Dikarya</taxon>
        <taxon>Basidiomycota</taxon>
        <taxon>Agaricomycotina</taxon>
        <taxon>Agaricomycetes</taxon>
        <taxon>Auriculariales</taxon>
        <taxon>Exidiaceae</taxon>
        <taxon>Exidia</taxon>
    </lineage>
</organism>
<dbReference type="InterPro" id="IPR001810">
    <property type="entry name" value="F-box_dom"/>
</dbReference>
<dbReference type="STRING" id="1314781.A0A165P9Z4"/>
<dbReference type="InterPro" id="IPR036047">
    <property type="entry name" value="F-box-like_dom_sf"/>
</dbReference>
<gene>
    <name evidence="3" type="ORF">EXIGLDRAFT_716511</name>
</gene>
<dbReference type="EMBL" id="KV425891">
    <property type="protein sequence ID" value="KZW01864.1"/>
    <property type="molecule type" value="Genomic_DNA"/>
</dbReference>
<evidence type="ECO:0000256" key="1">
    <source>
        <dbReference type="SAM" id="Coils"/>
    </source>
</evidence>
<dbReference type="Gene3D" id="3.80.10.10">
    <property type="entry name" value="Ribonuclease Inhibitor"/>
    <property type="match status" value="1"/>
</dbReference>
<dbReference type="Proteomes" id="UP000077266">
    <property type="component" value="Unassembled WGS sequence"/>
</dbReference>
<dbReference type="Gene3D" id="1.20.1280.50">
    <property type="match status" value="1"/>
</dbReference>
<name>A0A165P9Z4_EXIGL</name>
<evidence type="ECO:0000313" key="4">
    <source>
        <dbReference type="Proteomes" id="UP000077266"/>
    </source>
</evidence>
<evidence type="ECO:0000259" key="2">
    <source>
        <dbReference type="Pfam" id="PF12937"/>
    </source>
</evidence>
<dbReference type="SUPFAM" id="SSF52047">
    <property type="entry name" value="RNI-like"/>
    <property type="match status" value="1"/>
</dbReference>
<dbReference type="InterPro" id="IPR032675">
    <property type="entry name" value="LRR_dom_sf"/>
</dbReference>
<feature type="coiled-coil region" evidence="1">
    <location>
        <begin position="16"/>
        <end position="50"/>
    </location>
</feature>
<dbReference type="SUPFAM" id="SSF81383">
    <property type="entry name" value="F-box domain"/>
    <property type="match status" value="1"/>
</dbReference>
<accession>A0A165P9Z4</accession>
<reference evidence="3 4" key="1">
    <citation type="journal article" date="2016" name="Mol. Biol. Evol.">
        <title>Comparative Genomics of Early-Diverging Mushroom-Forming Fungi Provides Insights into the Origins of Lignocellulose Decay Capabilities.</title>
        <authorList>
            <person name="Nagy L.G."/>
            <person name="Riley R."/>
            <person name="Tritt A."/>
            <person name="Adam C."/>
            <person name="Daum C."/>
            <person name="Floudas D."/>
            <person name="Sun H."/>
            <person name="Yadav J.S."/>
            <person name="Pangilinan J."/>
            <person name="Larsson K.H."/>
            <person name="Matsuura K."/>
            <person name="Barry K."/>
            <person name="Labutti K."/>
            <person name="Kuo R."/>
            <person name="Ohm R.A."/>
            <person name="Bhattacharya S.S."/>
            <person name="Shirouzu T."/>
            <person name="Yoshinaga Y."/>
            <person name="Martin F.M."/>
            <person name="Grigoriev I.V."/>
            <person name="Hibbett D.S."/>
        </authorList>
    </citation>
    <scope>NUCLEOTIDE SEQUENCE [LARGE SCALE GENOMIC DNA]</scope>
    <source>
        <strain evidence="3 4">HHB12029</strain>
    </source>
</reference>